<dbReference type="GO" id="GO:0005634">
    <property type="term" value="C:nucleus"/>
    <property type="evidence" value="ECO:0007669"/>
    <property type="project" value="TreeGrafter"/>
</dbReference>
<dbReference type="Proteomes" id="UP001461498">
    <property type="component" value="Unassembled WGS sequence"/>
</dbReference>
<dbReference type="PROSITE" id="PS00028">
    <property type="entry name" value="ZINC_FINGER_C2H2_1"/>
    <property type="match status" value="4"/>
</dbReference>
<feature type="region of interest" description="Disordered" evidence="8">
    <location>
        <begin position="310"/>
        <end position="361"/>
    </location>
</feature>
<protein>
    <recommendedName>
        <fullName evidence="9">C2H2-type domain-containing protein</fullName>
    </recommendedName>
</protein>
<dbReference type="SMART" id="SM00355">
    <property type="entry name" value="ZnF_C2H2"/>
    <property type="match status" value="4"/>
</dbReference>
<dbReference type="InterPro" id="IPR036236">
    <property type="entry name" value="Znf_C2H2_sf"/>
</dbReference>
<evidence type="ECO:0000259" key="9">
    <source>
        <dbReference type="PROSITE" id="PS50157"/>
    </source>
</evidence>
<proteinExistence type="predicted"/>
<dbReference type="AlphaFoldDB" id="A0AAW1DJ59"/>
<evidence type="ECO:0000256" key="5">
    <source>
        <dbReference type="ARBA" id="ARBA00023015"/>
    </source>
</evidence>
<feature type="compositionally biased region" description="Basic and acidic residues" evidence="8">
    <location>
        <begin position="150"/>
        <end position="160"/>
    </location>
</feature>
<dbReference type="GO" id="GO:0000976">
    <property type="term" value="F:transcription cis-regulatory region binding"/>
    <property type="evidence" value="ECO:0007669"/>
    <property type="project" value="TreeGrafter"/>
</dbReference>
<name>A0AAW1DJ59_9HEMI</name>
<feature type="compositionally biased region" description="Pro residues" evidence="8">
    <location>
        <begin position="385"/>
        <end position="396"/>
    </location>
</feature>
<keyword evidence="1" id="KW-0479">Metal-binding</keyword>
<dbReference type="GO" id="GO:0008270">
    <property type="term" value="F:zinc ion binding"/>
    <property type="evidence" value="ECO:0007669"/>
    <property type="project" value="UniProtKB-KW"/>
</dbReference>
<dbReference type="PANTHER" id="PTHR45988">
    <property type="entry name" value="C2H2 TYPE ZINC FINGER TRANSCRIPTION FACTOR FAMILY-RELATED"/>
    <property type="match status" value="1"/>
</dbReference>
<feature type="domain" description="C2H2-type" evidence="9">
    <location>
        <begin position="558"/>
        <end position="585"/>
    </location>
</feature>
<feature type="compositionally biased region" description="Basic and acidic residues" evidence="8">
    <location>
        <begin position="209"/>
        <end position="229"/>
    </location>
</feature>
<evidence type="ECO:0000256" key="6">
    <source>
        <dbReference type="ARBA" id="ARBA00023163"/>
    </source>
</evidence>
<dbReference type="Gene3D" id="3.30.160.60">
    <property type="entry name" value="Classic Zinc Finger"/>
    <property type="match status" value="1"/>
</dbReference>
<keyword evidence="4" id="KW-0862">Zinc</keyword>
<evidence type="ECO:0000256" key="1">
    <source>
        <dbReference type="ARBA" id="ARBA00022723"/>
    </source>
</evidence>
<dbReference type="SUPFAM" id="SSF57667">
    <property type="entry name" value="beta-beta-alpha zinc fingers"/>
    <property type="match status" value="1"/>
</dbReference>
<reference evidence="10 11" key="1">
    <citation type="submission" date="2022-12" db="EMBL/GenBank/DDBJ databases">
        <title>Chromosome-level genome assembly of true bugs.</title>
        <authorList>
            <person name="Ma L."/>
            <person name="Li H."/>
        </authorList>
    </citation>
    <scope>NUCLEOTIDE SEQUENCE [LARGE SCALE GENOMIC DNA]</scope>
    <source>
        <strain evidence="10">Lab_2022b</strain>
    </source>
</reference>
<dbReference type="EMBL" id="JAPXFL010000002">
    <property type="protein sequence ID" value="KAK9510898.1"/>
    <property type="molecule type" value="Genomic_DNA"/>
</dbReference>
<feature type="compositionally biased region" description="Polar residues" evidence="8">
    <location>
        <begin position="161"/>
        <end position="187"/>
    </location>
</feature>
<feature type="region of interest" description="Disordered" evidence="8">
    <location>
        <begin position="378"/>
        <end position="451"/>
    </location>
</feature>
<keyword evidence="6" id="KW-0804">Transcription</keyword>
<evidence type="ECO:0000313" key="11">
    <source>
        <dbReference type="Proteomes" id="UP001461498"/>
    </source>
</evidence>
<keyword evidence="3 7" id="KW-0863">Zinc-finger</keyword>
<feature type="domain" description="C2H2-type" evidence="9">
    <location>
        <begin position="589"/>
        <end position="617"/>
    </location>
</feature>
<accession>A0AAW1DJ59</accession>
<feature type="compositionally biased region" description="Acidic residues" evidence="8">
    <location>
        <begin position="128"/>
        <end position="145"/>
    </location>
</feature>
<keyword evidence="5" id="KW-0805">Transcription regulation</keyword>
<feature type="compositionally biased region" description="Basic and acidic residues" evidence="8">
    <location>
        <begin position="103"/>
        <end position="121"/>
    </location>
</feature>
<evidence type="ECO:0000256" key="8">
    <source>
        <dbReference type="SAM" id="MobiDB-lite"/>
    </source>
</evidence>
<comment type="caution">
    <text evidence="10">The sequence shown here is derived from an EMBL/GenBank/DDBJ whole genome shotgun (WGS) entry which is preliminary data.</text>
</comment>
<dbReference type="InterPro" id="IPR044653">
    <property type="entry name" value="AZF1/2/3-like"/>
</dbReference>
<feature type="region of interest" description="Disordered" evidence="8">
    <location>
        <begin position="103"/>
        <end position="247"/>
    </location>
</feature>
<gene>
    <name evidence="10" type="ORF">O3M35_005578</name>
</gene>
<feature type="domain" description="C2H2-type" evidence="9">
    <location>
        <begin position="281"/>
        <end position="305"/>
    </location>
</feature>
<keyword evidence="11" id="KW-1185">Reference proteome</keyword>
<evidence type="ECO:0000256" key="7">
    <source>
        <dbReference type="PROSITE-ProRule" id="PRU00042"/>
    </source>
</evidence>
<feature type="compositionally biased region" description="Polar residues" evidence="8">
    <location>
        <begin position="484"/>
        <end position="505"/>
    </location>
</feature>
<evidence type="ECO:0000256" key="2">
    <source>
        <dbReference type="ARBA" id="ARBA00022737"/>
    </source>
</evidence>
<feature type="compositionally biased region" description="Polar residues" evidence="8">
    <location>
        <begin position="424"/>
        <end position="435"/>
    </location>
</feature>
<feature type="compositionally biased region" description="Polar residues" evidence="8">
    <location>
        <begin position="527"/>
        <end position="538"/>
    </location>
</feature>
<dbReference type="GO" id="GO:0003700">
    <property type="term" value="F:DNA-binding transcription factor activity"/>
    <property type="evidence" value="ECO:0007669"/>
    <property type="project" value="InterPro"/>
</dbReference>
<keyword evidence="2" id="KW-0677">Repeat</keyword>
<evidence type="ECO:0000256" key="4">
    <source>
        <dbReference type="ARBA" id="ARBA00022833"/>
    </source>
</evidence>
<evidence type="ECO:0000313" key="10">
    <source>
        <dbReference type="EMBL" id="KAK9510898.1"/>
    </source>
</evidence>
<evidence type="ECO:0000256" key="3">
    <source>
        <dbReference type="ARBA" id="ARBA00022771"/>
    </source>
</evidence>
<sequence>MTTISETGSITESNNIDCEFEGFAFCKKCQEYFDSRLSFQHHLLRHIEKEYPKVSLKRLDSELVKQHIKKESSAVASTKRKPGENLKLKIHCIVGTSGHKFYQDEHSDKDEHSAENDETKLINKNQENEEDKATESSGEDMDSAETFEVSETKAAVEKNENGSATSTPLSNGSKETLEVNSGTKLTQNTTEDEDEENNTGDSGVSSPGDSKKDVMVKSPIAKEVKREPKSPGGSDISDAPAEQVQPILRVRRDDDLFEKVPFENIDNLVQQPKQEATDELYMCSVCPERFSSGTALETHMASTGHYSVAVTPEPPPAPQAVQGPMQQLAQQVQRIPASFNSQPYRSDQQAPPPPPSSQMYSQNAYSQRLNMLGSQVKLTPVGASTPPPSSSLPNLPPGIQLQKRPAQQNIDNSQPKQRREEIPSNPSLKLPSSITLVRPSQPAPPPKKDNSVVDILANRGITMIPSGAKAPPSRATNRIPVTPGTVSQLNSSVSITPSARSQQQAYGGRGLPTVDLTSDPDLATHHPMQQTSHQQPQRMRNRVPPGMTPPHGRPPMRVSCQVCDKVFPSQEALNQHLPSHRGIHNKLPFECKECTAQYPTAQGLAVHKQKYHHKPPPQQPQSSSILDFAIPVVDLKQNGVLHKLTSLGVRNFIPLAQLHNQQNTGQFGLPIISVELANNPAFCNINGVGASNLLLLGPLKNLPH</sequence>
<organism evidence="10 11">
    <name type="scientific">Rhynocoris fuscipes</name>
    <dbReference type="NCBI Taxonomy" id="488301"/>
    <lineage>
        <taxon>Eukaryota</taxon>
        <taxon>Metazoa</taxon>
        <taxon>Ecdysozoa</taxon>
        <taxon>Arthropoda</taxon>
        <taxon>Hexapoda</taxon>
        <taxon>Insecta</taxon>
        <taxon>Pterygota</taxon>
        <taxon>Neoptera</taxon>
        <taxon>Paraneoptera</taxon>
        <taxon>Hemiptera</taxon>
        <taxon>Heteroptera</taxon>
        <taxon>Panheteroptera</taxon>
        <taxon>Cimicomorpha</taxon>
        <taxon>Reduviidae</taxon>
        <taxon>Harpactorinae</taxon>
        <taxon>Harpactorini</taxon>
        <taxon>Rhynocoris</taxon>
    </lineage>
</organism>
<feature type="compositionally biased region" description="Polar residues" evidence="8">
    <location>
        <begin position="324"/>
        <end position="342"/>
    </location>
</feature>
<dbReference type="PANTHER" id="PTHR45988:SF1">
    <property type="entry name" value="ZINC FINGER PROTEIN AZF2"/>
    <property type="match status" value="1"/>
</dbReference>
<dbReference type="InterPro" id="IPR013087">
    <property type="entry name" value="Znf_C2H2_type"/>
</dbReference>
<feature type="region of interest" description="Disordered" evidence="8">
    <location>
        <begin position="463"/>
        <end position="540"/>
    </location>
</feature>
<dbReference type="PROSITE" id="PS50157">
    <property type="entry name" value="ZINC_FINGER_C2H2_2"/>
    <property type="match status" value="3"/>
</dbReference>
<feature type="compositionally biased region" description="Polar residues" evidence="8">
    <location>
        <begin position="405"/>
        <end position="415"/>
    </location>
</feature>
<dbReference type="Pfam" id="PF13912">
    <property type="entry name" value="zf-C2H2_6"/>
    <property type="match status" value="3"/>
</dbReference>